<evidence type="ECO:0000259" key="3">
    <source>
        <dbReference type="PROSITE" id="PS50206"/>
    </source>
</evidence>
<dbReference type="Gene3D" id="3.40.250.10">
    <property type="entry name" value="Rhodanese-like domain"/>
    <property type="match status" value="1"/>
</dbReference>
<dbReference type="PANTHER" id="PTHR45431">
    <property type="entry name" value="RHODANESE-LIKE DOMAIN-CONTAINING PROTEIN 15, CHLOROPLASTIC"/>
    <property type="match status" value="1"/>
</dbReference>
<dbReference type="SUPFAM" id="SSF52821">
    <property type="entry name" value="Rhodanese/Cell cycle control phosphatase"/>
    <property type="match status" value="1"/>
</dbReference>
<dbReference type="PROSITE" id="PS51257">
    <property type="entry name" value="PROKAR_LIPOPROTEIN"/>
    <property type="match status" value="1"/>
</dbReference>
<dbReference type="SMART" id="SM00450">
    <property type="entry name" value="RHOD"/>
    <property type="match status" value="1"/>
</dbReference>
<protein>
    <submittedName>
        <fullName evidence="4">Rhodanese-like domain-containing protein</fullName>
    </submittedName>
</protein>
<name>A0A9E7DIR1_9FIRM</name>
<organism evidence="4 5">
    <name type="scientific">Fenollaria massiliensis</name>
    <dbReference type="NCBI Taxonomy" id="938288"/>
    <lineage>
        <taxon>Bacteria</taxon>
        <taxon>Bacillati</taxon>
        <taxon>Bacillota</taxon>
        <taxon>Clostridia</taxon>
        <taxon>Eubacteriales</taxon>
        <taxon>Fenollaria</taxon>
    </lineage>
</organism>
<dbReference type="InterPro" id="IPR001763">
    <property type="entry name" value="Rhodanese-like_dom"/>
</dbReference>
<evidence type="ECO:0000256" key="1">
    <source>
        <dbReference type="SAM" id="MobiDB-lite"/>
    </source>
</evidence>
<feature type="domain" description="Rhodanese" evidence="3">
    <location>
        <begin position="67"/>
        <end position="153"/>
    </location>
</feature>
<dbReference type="KEGG" id="fms:M1R53_06440"/>
<dbReference type="InterPro" id="IPR052367">
    <property type="entry name" value="Thiosulfate_ST/Rhodanese-like"/>
</dbReference>
<feature type="signal peptide" evidence="2">
    <location>
        <begin position="1"/>
        <end position="19"/>
    </location>
</feature>
<dbReference type="CDD" id="cd00158">
    <property type="entry name" value="RHOD"/>
    <property type="match status" value="1"/>
</dbReference>
<dbReference type="InterPro" id="IPR036873">
    <property type="entry name" value="Rhodanese-like_dom_sf"/>
</dbReference>
<proteinExistence type="predicted"/>
<dbReference type="Pfam" id="PF00581">
    <property type="entry name" value="Rhodanese"/>
    <property type="match status" value="1"/>
</dbReference>
<gene>
    <name evidence="4" type="ORF">M1R53_06440</name>
</gene>
<evidence type="ECO:0000313" key="5">
    <source>
        <dbReference type="Proteomes" id="UP000831151"/>
    </source>
</evidence>
<dbReference type="RefSeq" id="WP_249242422.1">
    <property type="nucleotide sequence ID" value="NZ_CP096649.1"/>
</dbReference>
<dbReference type="PANTHER" id="PTHR45431:SF3">
    <property type="entry name" value="RHODANESE-LIKE DOMAIN-CONTAINING PROTEIN 15, CHLOROPLASTIC"/>
    <property type="match status" value="1"/>
</dbReference>
<dbReference type="EMBL" id="CP096649">
    <property type="protein sequence ID" value="UQK58872.1"/>
    <property type="molecule type" value="Genomic_DNA"/>
</dbReference>
<evidence type="ECO:0000256" key="2">
    <source>
        <dbReference type="SAM" id="SignalP"/>
    </source>
</evidence>
<keyword evidence="5" id="KW-1185">Reference proteome</keyword>
<accession>A0A9E7DIR1</accession>
<dbReference type="PROSITE" id="PS50206">
    <property type="entry name" value="RHODANESE_3"/>
    <property type="match status" value="1"/>
</dbReference>
<dbReference type="AlphaFoldDB" id="A0A9E7DIR1"/>
<feature type="chain" id="PRO_5039089175" evidence="2">
    <location>
        <begin position="20"/>
        <end position="154"/>
    </location>
</feature>
<dbReference type="Proteomes" id="UP000831151">
    <property type="component" value="Chromosome"/>
</dbReference>
<feature type="region of interest" description="Disordered" evidence="1">
    <location>
        <begin position="27"/>
        <end position="53"/>
    </location>
</feature>
<keyword evidence="2" id="KW-0732">Signal</keyword>
<reference evidence="4" key="1">
    <citation type="submission" date="2022-04" db="EMBL/GenBank/DDBJ databases">
        <title>Complete genome sequences of Ezakiella coagulans and Fenollaria massiliensis.</title>
        <authorList>
            <person name="France M.T."/>
            <person name="Clifford J."/>
            <person name="Narina S."/>
            <person name="Rutt L."/>
            <person name="Ravel J."/>
        </authorList>
    </citation>
    <scope>NUCLEOTIDE SEQUENCE</scope>
    <source>
        <strain evidence="4">C0061C2</strain>
    </source>
</reference>
<evidence type="ECO:0000313" key="4">
    <source>
        <dbReference type="EMBL" id="UQK58872.1"/>
    </source>
</evidence>
<sequence>MKKLLSLALVLVLAFSLVACKKAEDKPAENADATESVPADQADSVQTGEKATMTGDEVVALQGDAEQEGKYVIVDVRSADEYAAGHIKDAKNVPLDDIKNDPSVLEADKDKKIVLYCNSGKKSGEAQDALLAAGYTDVVNADGVKTYEYELVTE</sequence>